<keyword evidence="5" id="KW-0067">ATP-binding</keyword>
<name>A0A2P4QZI6_RHIID</name>
<dbReference type="Pfam" id="PF00069">
    <property type="entry name" value="Pkinase"/>
    <property type="match status" value="1"/>
</dbReference>
<sequence length="478" mass="56375">MQPITPSLAFFYNPPGFLVNYHITCEEVPMSFELVYQLTNDTDDNDQTYNYVQSKSYAFYHSQIDSKKIYRITCELASAQFLNKRFYNIDYNQQSLQQHQQQEISPLHFKLHLKQLLTNYLAPKEIYKQNLYRNMMQDNFNEEVMDGTPSFRNASDDYTQDYENSLIIYRSGWFGYFGSDNNDWFGRKKHVIEQEEESNNNNNDDWQTGTSRVCENCNQKCLATLYCEYCVRNYLINNFSNWTSGNDDIDNLIQECQMKTLEPNVIIEWIPYNNLKNIKYLTKGGYSEIYTAEWVDGGYDEWDSNEQQLKRFGIQRVVLKRLENVESANKRWFEEANSHLNIYLRKYLQQNHNQLTWKERIQIAAGIIKALLRVHNENAIHRDLHSGNILSGDKFFIRDLGFCGPADKPLKSTIYGNLPYIAPEVIAGKINNQTINIYILNFLVGSKKLSKIFKKNDIQETTQQQMKKYHDNINDIDE</sequence>
<gene>
    <name evidence="7" type="ORF">GLOIN_2v1834082</name>
</gene>
<evidence type="ECO:0000256" key="5">
    <source>
        <dbReference type="ARBA" id="ARBA00022840"/>
    </source>
</evidence>
<evidence type="ECO:0000256" key="3">
    <source>
        <dbReference type="ARBA" id="ARBA00022741"/>
    </source>
</evidence>
<dbReference type="Gene3D" id="1.10.510.10">
    <property type="entry name" value="Transferase(Phosphotransferase) domain 1"/>
    <property type="match status" value="1"/>
</dbReference>
<dbReference type="InterPro" id="IPR011009">
    <property type="entry name" value="Kinase-like_dom_sf"/>
</dbReference>
<dbReference type="PROSITE" id="PS50011">
    <property type="entry name" value="PROTEIN_KINASE_DOM"/>
    <property type="match status" value="1"/>
</dbReference>
<keyword evidence="8" id="KW-1185">Reference proteome</keyword>
<comment type="caution">
    <text evidence="7">The sequence shown here is derived from an EMBL/GenBank/DDBJ whole genome shotgun (WGS) entry which is preliminary data.</text>
</comment>
<dbReference type="SMART" id="SM00220">
    <property type="entry name" value="S_TKc"/>
    <property type="match status" value="1"/>
</dbReference>
<keyword evidence="3" id="KW-0547">Nucleotide-binding</keyword>
<dbReference type="Proteomes" id="UP000018888">
    <property type="component" value="Unassembled WGS sequence"/>
</dbReference>
<protein>
    <submittedName>
        <fullName evidence="7">Kinase-like domain-containing protein</fullName>
    </submittedName>
</protein>
<dbReference type="GO" id="GO:0005524">
    <property type="term" value="F:ATP binding"/>
    <property type="evidence" value="ECO:0007669"/>
    <property type="project" value="UniProtKB-KW"/>
</dbReference>
<keyword evidence="1" id="KW-0723">Serine/threonine-protein kinase</keyword>
<evidence type="ECO:0000256" key="1">
    <source>
        <dbReference type="ARBA" id="ARBA00022527"/>
    </source>
</evidence>
<reference evidence="7 8" key="2">
    <citation type="journal article" date="2018" name="New Phytol.">
        <title>High intraspecific genome diversity in the model arbuscular mycorrhizal symbiont Rhizophagus irregularis.</title>
        <authorList>
            <person name="Chen E.C.H."/>
            <person name="Morin E."/>
            <person name="Beaudet D."/>
            <person name="Noel J."/>
            <person name="Yildirir G."/>
            <person name="Ndikumana S."/>
            <person name="Charron P."/>
            <person name="St-Onge C."/>
            <person name="Giorgi J."/>
            <person name="Kruger M."/>
            <person name="Marton T."/>
            <person name="Ropars J."/>
            <person name="Grigoriev I.V."/>
            <person name="Hainaut M."/>
            <person name="Henrissat B."/>
            <person name="Roux C."/>
            <person name="Martin F."/>
            <person name="Corradi N."/>
        </authorList>
    </citation>
    <scope>NUCLEOTIDE SEQUENCE [LARGE SCALE GENOMIC DNA]</scope>
    <source>
        <strain evidence="7 8">DAOM 197198</strain>
    </source>
</reference>
<evidence type="ECO:0000313" key="8">
    <source>
        <dbReference type="Proteomes" id="UP000018888"/>
    </source>
</evidence>
<evidence type="ECO:0000256" key="2">
    <source>
        <dbReference type="ARBA" id="ARBA00022679"/>
    </source>
</evidence>
<dbReference type="InterPro" id="IPR050940">
    <property type="entry name" value="Actin_reg-Ser/Thr_kinase"/>
</dbReference>
<dbReference type="AlphaFoldDB" id="A0A2P4QZI6"/>
<accession>A0A2P4QZI6</accession>
<keyword evidence="4" id="KW-0418">Kinase</keyword>
<organism evidence="7 8">
    <name type="scientific">Rhizophagus irregularis (strain DAOM 181602 / DAOM 197198 / MUCL 43194)</name>
    <name type="common">Arbuscular mycorrhizal fungus</name>
    <name type="synonym">Glomus intraradices</name>
    <dbReference type="NCBI Taxonomy" id="747089"/>
    <lineage>
        <taxon>Eukaryota</taxon>
        <taxon>Fungi</taxon>
        <taxon>Fungi incertae sedis</taxon>
        <taxon>Mucoromycota</taxon>
        <taxon>Glomeromycotina</taxon>
        <taxon>Glomeromycetes</taxon>
        <taxon>Glomerales</taxon>
        <taxon>Glomeraceae</taxon>
        <taxon>Rhizophagus</taxon>
    </lineage>
</organism>
<evidence type="ECO:0000259" key="6">
    <source>
        <dbReference type="PROSITE" id="PS50011"/>
    </source>
</evidence>
<evidence type="ECO:0000256" key="4">
    <source>
        <dbReference type="ARBA" id="ARBA00022777"/>
    </source>
</evidence>
<dbReference type="SUPFAM" id="SSF56112">
    <property type="entry name" value="Protein kinase-like (PK-like)"/>
    <property type="match status" value="1"/>
</dbReference>
<feature type="domain" description="Protein kinase" evidence="6">
    <location>
        <begin position="275"/>
        <end position="478"/>
    </location>
</feature>
<evidence type="ECO:0000313" key="7">
    <source>
        <dbReference type="EMBL" id="POG83066.1"/>
    </source>
</evidence>
<dbReference type="GO" id="GO:0004674">
    <property type="term" value="F:protein serine/threonine kinase activity"/>
    <property type="evidence" value="ECO:0007669"/>
    <property type="project" value="UniProtKB-KW"/>
</dbReference>
<dbReference type="InterPro" id="IPR000719">
    <property type="entry name" value="Prot_kinase_dom"/>
</dbReference>
<keyword evidence="2" id="KW-0808">Transferase</keyword>
<dbReference type="VEuPathDB" id="FungiDB:RhiirFUN_026579"/>
<proteinExistence type="predicted"/>
<dbReference type="EMBL" id="AUPC02000002">
    <property type="protein sequence ID" value="POG83066.1"/>
    <property type="molecule type" value="Genomic_DNA"/>
</dbReference>
<reference evidence="7 8" key="1">
    <citation type="journal article" date="2013" name="Proc. Natl. Acad. Sci. U.S.A.">
        <title>Genome of an arbuscular mycorrhizal fungus provides insight into the oldest plant symbiosis.</title>
        <authorList>
            <person name="Tisserant E."/>
            <person name="Malbreil M."/>
            <person name="Kuo A."/>
            <person name="Kohler A."/>
            <person name="Symeonidi A."/>
            <person name="Balestrini R."/>
            <person name="Charron P."/>
            <person name="Duensing N."/>
            <person name="Frei Dit Frey N."/>
            <person name="Gianinazzi-Pearson V."/>
            <person name="Gilbert L.B."/>
            <person name="Handa Y."/>
            <person name="Herr J.R."/>
            <person name="Hijri M."/>
            <person name="Koul R."/>
            <person name="Kawaguchi M."/>
            <person name="Krajinski F."/>
            <person name="Lammers P.J."/>
            <person name="Masclaux F.G."/>
            <person name="Murat C."/>
            <person name="Morin E."/>
            <person name="Ndikumana S."/>
            <person name="Pagni M."/>
            <person name="Petitpierre D."/>
            <person name="Requena N."/>
            <person name="Rosikiewicz P."/>
            <person name="Riley R."/>
            <person name="Saito K."/>
            <person name="San Clemente H."/>
            <person name="Shapiro H."/>
            <person name="van Tuinen D."/>
            <person name="Becard G."/>
            <person name="Bonfante P."/>
            <person name="Paszkowski U."/>
            <person name="Shachar-Hill Y.Y."/>
            <person name="Tuskan G.A."/>
            <person name="Young P.W."/>
            <person name="Sanders I.R."/>
            <person name="Henrissat B."/>
            <person name="Rensing S.A."/>
            <person name="Grigoriev I.V."/>
            <person name="Corradi N."/>
            <person name="Roux C."/>
            <person name="Martin F."/>
        </authorList>
    </citation>
    <scope>NUCLEOTIDE SEQUENCE [LARGE SCALE GENOMIC DNA]</scope>
    <source>
        <strain evidence="7 8">DAOM 197198</strain>
    </source>
</reference>
<dbReference type="PANTHER" id="PTHR46485:SF5">
    <property type="entry name" value="CENTER DIVIDER, ISOFORM A"/>
    <property type="match status" value="1"/>
</dbReference>
<dbReference type="PANTHER" id="PTHR46485">
    <property type="entry name" value="LIM DOMAIN KINASE 1"/>
    <property type="match status" value="1"/>
</dbReference>